<dbReference type="InterPro" id="IPR036291">
    <property type="entry name" value="NAD(P)-bd_dom_sf"/>
</dbReference>
<dbReference type="SUPFAM" id="SSF51735">
    <property type="entry name" value="NAD(P)-binding Rossmann-fold domains"/>
    <property type="match status" value="1"/>
</dbReference>
<comment type="caution">
    <text evidence="6">The sequence shown here is derived from an EMBL/GenBank/DDBJ whole genome shotgun (WGS) entry which is preliminary data.</text>
</comment>
<evidence type="ECO:0000313" key="6">
    <source>
        <dbReference type="EMBL" id="MFN2977373.1"/>
    </source>
</evidence>
<evidence type="ECO:0000256" key="2">
    <source>
        <dbReference type="ARBA" id="ARBA00023002"/>
    </source>
</evidence>
<dbReference type="InterPro" id="IPR055170">
    <property type="entry name" value="GFO_IDH_MocA-like_dom"/>
</dbReference>
<keyword evidence="2" id="KW-0560">Oxidoreductase</keyword>
<keyword evidence="7" id="KW-1185">Reference proteome</keyword>
<dbReference type="PRINTS" id="PR01775">
    <property type="entry name" value="GLFROXRDTASE"/>
</dbReference>
<dbReference type="EMBL" id="JBJYXY010000001">
    <property type="protein sequence ID" value="MFN2977373.1"/>
    <property type="molecule type" value="Genomic_DNA"/>
</dbReference>
<evidence type="ECO:0000313" key="7">
    <source>
        <dbReference type="Proteomes" id="UP001634747"/>
    </source>
</evidence>
<sequence>MAAEKKVRYAIVGVGDIAQEDMMPGVDHTGNSVITALVTSDPAKARELGEKYDVEATYTYEQFSEALRSGTFDAIYLATPNWRHAEFIVPALNAGIHVLTEKPMEVSTEQCRKILEAERAAKSAGGAKLMVAYRLHFEPATLATIDTIRSGDLGRITTFSSTFAQMVDPSNHRAHHGDLAGPVLDMGPYPVNAARYILEDEPTEVASAVGTKHPESGLPQDFYDTVAVTLRFPGERLAQFSVSYFGNTTNSLTAVGDKGTVVLDPCYMFGKPLEQTIAIKDDKSTKSFKNTDHFGGELKYFSDCILNNTDPEPDGEEGFADVRVLEGVLEALKTSAPVKLQTFTRTKRIDTAAQKQTLGAVSTPDLVDAKNPGKGVEKQPKN</sequence>
<dbReference type="Gene3D" id="3.30.360.10">
    <property type="entry name" value="Dihydrodipicolinate Reductase, domain 2"/>
    <property type="match status" value="1"/>
</dbReference>
<feature type="region of interest" description="Disordered" evidence="3">
    <location>
        <begin position="360"/>
        <end position="382"/>
    </location>
</feature>
<organism evidence="6 7">
    <name type="scientific">Terriglobus aquaticus</name>
    <dbReference type="NCBI Taxonomy" id="940139"/>
    <lineage>
        <taxon>Bacteria</taxon>
        <taxon>Pseudomonadati</taxon>
        <taxon>Acidobacteriota</taxon>
        <taxon>Terriglobia</taxon>
        <taxon>Terriglobales</taxon>
        <taxon>Acidobacteriaceae</taxon>
        <taxon>Terriglobus</taxon>
    </lineage>
</organism>
<evidence type="ECO:0000259" key="4">
    <source>
        <dbReference type="Pfam" id="PF01408"/>
    </source>
</evidence>
<comment type="similarity">
    <text evidence="1">Belongs to the Gfo/Idh/MocA family.</text>
</comment>
<gene>
    <name evidence="6" type="ORF">ACK2TP_16500</name>
</gene>
<feature type="domain" description="GFO/IDH/MocA-like oxidoreductase" evidence="5">
    <location>
        <begin position="147"/>
        <end position="261"/>
    </location>
</feature>
<dbReference type="PANTHER" id="PTHR22604:SF105">
    <property type="entry name" value="TRANS-1,2-DIHYDROBENZENE-1,2-DIOL DEHYDROGENASE"/>
    <property type="match status" value="1"/>
</dbReference>
<dbReference type="Gene3D" id="3.40.50.720">
    <property type="entry name" value="NAD(P)-binding Rossmann-like Domain"/>
    <property type="match status" value="1"/>
</dbReference>
<dbReference type="Pfam" id="PF01408">
    <property type="entry name" value="GFO_IDH_MocA"/>
    <property type="match status" value="1"/>
</dbReference>
<protein>
    <submittedName>
        <fullName evidence="6">Gfo/Idh/MocA family protein</fullName>
    </submittedName>
</protein>
<name>A0ABW9KPS0_9BACT</name>
<dbReference type="InterPro" id="IPR008354">
    <property type="entry name" value="Glc-Fru_OxRdtase_bac"/>
</dbReference>
<dbReference type="PANTHER" id="PTHR22604">
    <property type="entry name" value="OXIDOREDUCTASES"/>
    <property type="match status" value="1"/>
</dbReference>
<dbReference type="SUPFAM" id="SSF55347">
    <property type="entry name" value="Glyceraldehyde-3-phosphate dehydrogenase-like, C-terminal domain"/>
    <property type="match status" value="1"/>
</dbReference>
<dbReference type="InterPro" id="IPR050984">
    <property type="entry name" value="Gfo/Idh/MocA_domain"/>
</dbReference>
<evidence type="ECO:0000259" key="5">
    <source>
        <dbReference type="Pfam" id="PF22725"/>
    </source>
</evidence>
<feature type="domain" description="Gfo/Idh/MocA-like oxidoreductase N-terminal" evidence="4">
    <location>
        <begin position="7"/>
        <end position="122"/>
    </location>
</feature>
<dbReference type="InterPro" id="IPR000683">
    <property type="entry name" value="Gfo/Idh/MocA-like_OxRdtase_N"/>
</dbReference>
<dbReference type="Proteomes" id="UP001634747">
    <property type="component" value="Unassembled WGS sequence"/>
</dbReference>
<reference evidence="6 7" key="1">
    <citation type="submission" date="2024-12" db="EMBL/GenBank/DDBJ databases">
        <authorList>
            <person name="Lee Y."/>
        </authorList>
    </citation>
    <scope>NUCLEOTIDE SEQUENCE [LARGE SCALE GENOMIC DNA]</scope>
    <source>
        <strain evidence="6 7">03SUJ4</strain>
    </source>
</reference>
<proteinExistence type="inferred from homology"/>
<dbReference type="Pfam" id="PF22725">
    <property type="entry name" value="GFO_IDH_MocA_C3"/>
    <property type="match status" value="1"/>
</dbReference>
<accession>A0ABW9KPS0</accession>
<evidence type="ECO:0000256" key="3">
    <source>
        <dbReference type="SAM" id="MobiDB-lite"/>
    </source>
</evidence>
<dbReference type="RefSeq" id="WP_344687033.1">
    <property type="nucleotide sequence ID" value="NZ_BAABBH010000001.1"/>
</dbReference>
<evidence type="ECO:0000256" key="1">
    <source>
        <dbReference type="ARBA" id="ARBA00010928"/>
    </source>
</evidence>